<dbReference type="PANTHER" id="PTHR13848">
    <property type="entry name" value="PROTEIN YIPPEE-LIKE CG15309-RELATED"/>
    <property type="match status" value="1"/>
</dbReference>
<feature type="region of interest" description="Disordered" evidence="4">
    <location>
        <begin position="14"/>
        <end position="69"/>
    </location>
</feature>
<feature type="compositionally biased region" description="Gly residues" evidence="4">
    <location>
        <begin position="232"/>
        <end position="243"/>
    </location>
</feature>
<dbReference type="InterPro" id="IPR004910">
    <property type="entry name" value="Yippee/Mis18/Cereblon"/>
</dbReference>
<accession>A0A0N1H8H4</accession>
<gene>
    <name evidence="6" type="ORF">AB675_5106</name>
</gene>
<organism evidence="6 7">
    <name type="scientific">Cyphellophora attinorum</name>
    <dbReference type="NCBI Taxonomy" id="1664694"/>
    <lineage>
        <taxon>Eukaryota</taxon>
        <taxon>Fungi</taxon>
        <taxon>Dikarya</taxon>
        <taxon>Ascomycota</taxon>
        <taxon>Pezizomycotina</taxon>
        <taxon>Eurotiomycetes</taxon>
        <taxon>Chaetothyriomycetidae</taxon>
        <taxon>Chaetothyriales</taxon>
        <taxon>Cyphellophoraceae</taxon>
        <taxon>Cyphellophora</taxon>
    </lineage>
</organism>
<dbReference type="OrthoDB" id="6407410at2759"/>
<dbReference type="PROSITE" id="PS51792">
    <property type="entry name" value="YIPPEE"/>
    <property type="match status" value="1"/>
</dbReference>
<keyword evidence="3" id="KW-0862">Zinc</keyword>
<evidence type="ECO:0000313" key="7">
    <source>
        <dbReference type="Proteomes" id="UP000038010"/>
    </source>
</evidence>
<dbReference type="RefSeq" id="XP_017999397.1">
    <property type="nucleotide sequence ID" value="XM_018145292.1"/>
</dbReference>
<dbReference type="InterPro" id="IPR034751">
    <property type="entry name" value="Yippee"/>
</dbReference>
<name>A0A0N1H8H4_9EURO</name>
<dbReference type="EMBL" id="LFJN01000015">
    <property type="protein sequence ID" value="KPI39434.1"/>
    <property type="molecule type" value="Genomic_DNA"/>
</dbReference>
<dbReference type="STRING" id="1664694.A0A0N1H8H4"/>
<dbReference type="GO" id="GO:0046872">
    <property type="term" value="F:metal ion binding"/>
    <property type="evidence" value="ECO:0007669"/>
    <property type="project" value="UniProtKB-KW"/>
</dbReference>
<feature type="compositionally biased region" description="Low complexity" evidence="4">
    <location>
        <begin position="32"/>
        <end position="54"/>
    </location>
</feature>
<evidence type="ECO:0000259" key="5">
    <source>
        <dbReference type="PROSITE" id="PS51792"/>
    </source>
</evidence>
<dbReference type="GeneID" id="28737172"/>
<feature type="compositionally biased region" description="Polar residues" evidence="4">
    <location>
        <begin position="55"/>
        <end position="64"/>
    </location>
</feature>
<proteinExistence type="inferred from homology"/>
<keyword evidence="7" id="KW-1185">Reference proteome</keyword>
<dbReference type="Pfam" id="PF03226">
    <property type="entry name" value="Yippee-Mis18"/>
    <property type="match status" value="1"/>
</dbReference>
<comment type="similarity">
    <text evidence="1">Belongs to the yippee family.</text>
</comment>
<comment type="caution">
    <text evidence="6">The sequence shown here is derived from an EMBL/GenBank/DDBJ whole genome shotgun (WGS) entry which is preliminary data.</text>
</comment>
<evidence type="ECO:0000256" key="3">
    <source>
        <dbReference type="ARBA" id="ARBA00022833"/>
    </source>
</evidence>
<feature type="compositionally biased region" description="Low complexity" evidence="4">
    <location>
        <begin position="251"/>
        <end position="266"/>
    </location>
</feature>
<keyword evidence="2" id="KW-0479">Metal-binding</keyword>
<feature type="region of interest" description="Disordered" evidence="4">
    <location>
        <begin position="226"/>
        <end position="286"/>
    </location>
</feature>
<sequence>MSFLRRHSDSIPSPFPQYLHATAPFRRKSRQSSTDSNDSTFSTSSTASTLTNNSIHASSSNNPFHRSPTPVPAALVTNFAISPPSPDSKFLSGHTSRIHCAKCSTDLCLSSQIISKGFVGRHGRAYLVQGTPSHIYTSTANLPNTYQEKAVPRNLVTGQHMVSNVSCAICGVCVGWKYVAASEEGQRYKVGKYILETKRVRVGVGWENWDEDDDIEELLPLPPDQLRSLDGLGRGGGGGGGAGIYAKNRSRNSSRSPARTRSPSPSGVKRGTAKNLEDIEFDSQDEDECEDLFSGVWSPQLAIKRRQERDSRIMNKKAAIEMYRSRNASEDTLGSR</sequence>
<dbReference type="InterPro" id="IPR039058">
    <property type="entry name" value="Yippee_fam"/>
</dbReference>
<evidence type="ECO:0000313" key="6">
    <source>
        <dbReference type="EMBL" id="KPI39434.1"/>
    </source>
</evidence>
<protein>
    <submittedName>
        <fullName evidence="6">Yippee-like protein</fullName>
    </submittedName>
</protein>
<evidence type="ECO:0000256" key="2">
    <source>
        <dbReference type="ARBA" id="ARBA00022723"/>
    </source>
</evidence>
<evidence type="ECO:0000256" key="1">
    <source>
        <dbReference type="ARBA" id="ARBA00005613"/>
    </source>
</evidence>
<feature type="domain" description="Yippee" evidence="5">
    <location>
        <begin position="96"/>
        <end position="204"/>
    </location>
</feature>
<dbReference type="VEuPathDB" id="FungiDB:AB675_5106"/>
<evidence type="ECO:0000256" key="4">
    <source>
        <dbReference type="SAM" id="MobiDB-lite"/>
    </source>
</evidence>
<dbReference type="Proteomes" id="UP000038010">
    <property type="component" value="Unassembled WGS sequence"/>
</dbReference>
<reference evidence="6 7" key="1">
    <citation type="submission" date="2015-06" db="EMBL/GenBank/DDBJ databases">
        <title>Draft genome of the ant-associated black yeast Phialophora attae CBS 131958.</title>
        <authorList>
            <person name="Moreno L.F."/>
            <person name="Stielow B.J."/>
            <person name="de Hoog S."/>
            <person name="Vicente V.A."/>
            <person name="Weiss V.A."/>
            <person name="de Vries M."/>
            <person name="Cruz L.M."/>
            <person name="Souza E.M."/>
        </authorList>
    </citation>
    <scope>NUCLEOTIDE SEQUENCE [LARGE SCALE GENOMIC DNA]</scope>
    <source>
        <strain evidence="6 7">CBS 131958</strain>
    </source>
</reference>
<dbReference type="AlphaFoldDB" id="A0A0N1H8H4"/>